<dbReference type="EMBL" id="CP136924">
    <property type="protein sequence ID" value="WXA02277.1"/>
    <property type="molecule type" value="Genomic_DNA"/>
</dbReference>
<feature type="domain" description="TonB-dependent receptor plug" evidence="9">
    <location>
        <begin position="130"/>
        <end position="231"/>
    </location>
</feature>
<feature type="chain" id="PRO_5044712784" evidence="8">
    <location>
        <begin position="31"/>
        <end position="1041"/>
    </location>
</feature>
<dbReference type="RefSeq" id="WP_338731600.1">
    <property type="nucleotide sequence ID" value="NZ_CP136924.1"/>
</dbReference>
<dbReference type="InterPro" id="IPR023996">
    <property type="entry name" value="TonB-dep_OMP_SusC/RagA"/>
</dbReference>
<organism evidence="10 12">
    <name type="scientific">Mangrovimonas cancribranchiae</name>
    <dbReference type="NCBI Taxonomy" id="3080055"/>
    <lineage>
        <taxon>Bacteria</taxon>
        <taxon>Pseudomonadati</taxon>
        <taxon>Bacteroidota</taxon>
        <taxon>Flavobacteriia</taxon>
        <taxon>Flavobacteriales</taxon>
        <taxon>Flavobacteriaceae</taxon>
        <taxon>Mangrovimonas</taxon>
    </lineage>
</organism>
<dbReference type="Pfam" id="PF13715">
    <property type="entry name" value="CarbopepD_reg_2"/>
    <property type="match status" value="1"/>
</dbReference>
<protein>
    <submittedName>
        <fullName evidence="10">TonB-dependent receptor</fullName>
    </submittedName>
</protein>
<dbReference type="InterPro" id="IPR023997">
    <property type="entry name" value="TonB-dep_OMP_SusC/RagA_CS"/>
</dbReference>
<dbReference type="KEGG" id="mcaa:R3L15_10565"/>
<sequence length="1041" mass="115446">MRSRFYYSSGLLTLSITMLLLLFSVQSTFAQSNITVSGTVTDASDGMPIPGAAVVVMGMEGKGTSTDFDGNFTIEVLSNAVLQISYLGYTTQEVNVQNQTTLSVQLQPSTEALEEVVLIGYGVKKKDLTTGANLQLEGESLQKQSTTNALQAMQGQAAGVQITSSSGQPGEGLNVVIRGLGTIGNNSPLYIVDGVQTGDISYLNNADIESISILKDAASAAIYGSQAANGVVLVTTKKGKKGDAKITFDQYYGIQTLAKEVDLLNATEYMTIMNEAALNSGSSMIYSNEDIANAGVGTNWMDEMFEDNAATENYTLGVSGGSEKSTYSSSLSYLNQEGIVGGKDNSFYERYNIRFNSEHKLYKDKITFGENFSYAWINRNGIGVGGQYNNALRPAFQTNPLLPVYNQNGEYFNTTGYNEPWLQGVSNPYAQMVYSNQNESDEQKLVGNVYFNFELMKNLNFRTSLGIDYYASQGHSFTPLYELSIYSFNRVRNVSQYMNKGKSLIWDNLLTYDFNLGDEDQHNFSAMVGTSSFKYDGHFMSGSNTQVIYDDLANAWLSTATNTEGANISLSGGPENIVKRMSYFGRLSYDYKEKYLLNATFRADGSSQFADGKRWGYFPSFSLGWVITKENFMEDKANWLSHFKLRASWGQVGNQNAGNFQYLSPIRISNTNYTFGNEEGALTPGSYAYRLANPNIQWETAEELDFGFDARLFNSKLNVTFDWYRKEQKDWLINPSVQATAGADAPWINGGSVINTGAELAVSYRNKIGDDFSYNVSFNGAYNKNEVQQIPNESGVINGDPNQLWDNSPIFYRAEDGHPMGYFWGYETGGVFQTQQQIDSYVSSNGTQIQPDAAPGDLILVDQNGDGVINENDKTEIGDPNPDFTYGFSIGANYKAWDFSLQANGVAGNQLVQSYRNTGQNQNWTTQILDRWHGPGSSNTMPRVTTDNRNYNRFSDIYIKDGDFLRISTVTLGFDIAQAFSKKTMFAEQLRIYFSALNLFTFTEYNGMDPEVGYGPTFTSGVDIGYYPRPRTYMMGLNVKF</sequence>
<evidence type="ECO:0000256" key="7">
    <source>
        <dbReference type="PROSITE-ProRule" id="PRU01360"/>
    </source>
</evidence>
<dbReference type="PROSITE" id="PS52016">
    <property type="entry name" value="TONB_DEPENDENT_REC_3"/>
    <property type="match status" value="1"/>
</dbReference>
<dbReference type="GO" id="GO:0009279">
    <property type="term" value="C:cell outer membrane"/>
    <property type="evidence" value="ECO:0007669"/>
    <property type="project" value="UniProtKB-SubCell"/>
</dbReference>
<dbReference type="EMBL" id="CP136925">
    <property type="protein sequence ID" value="WXA12562.1"/>
    <property type="molecule type" value="Genomic_DNA"/>
</dbReference>
<evidence type="ECO:0000256" key="6">
    <source>
        <dbReference type="ARBA" id="ARBA00023237"/>
    </source>
</evidence>
<evidence type="ECO:0000259" key="9">
    <source>
        <dbReference type="Pfam" id="PF07715"/>
    </source>
</evidence>
<keyword evidence="10" id="KW-0675">Receptor</keyword>
<comment type="similarity">
    <text evidence="7">Belongs to the TonB-dependent receptor family.</text>
</comment>
<evidence type="ECO:0000256" key="1">
    <source>
        <dbReference type="ARBA" id="ARBA00004571"/>
    </source>
</evidence>
<dbReference type="InterPro" id="IPR039426">
    <property type="entry name" value="TonB-dep_rcpt-like"/>
</dbReference>
<evidence type="ECO:0000313" key="12">
    <source>
        <dbReference type="Proteomes" id="UP001368318"/>
    </source>
</evidence>
<keyword evidence="2 7" id="KW-0813">Transport</keyword>
<evidence type="ECO:0000256" key="3">
    <source>
        <dbReference type="ARBA" id="ARBA00022452"/>
    </source>
</evidence>
<dbReference type="InterPro" id="IPR036942">
    <property type="entry name" value="Beta-barrel_TonB_sf"/>
</dbReference>
<comment type="subcellular location">
    <subcellularLocation>
        <location evidence="1 7">Cell outer membrane</location>
        <topology evidence="1 7">Multi-pass membrane protein</topology>
    </subcellularLocation>
</comment>
<dbReference type="Pfam" id="PF07715">
    <property type="entry name" value="Plug"/>
    <property type="match status" value="1"/>
</dbReference>
<dbReference type="InterPro" id="IPR008969">
    <property type="entry name" value="CarboxyPept-like_regulatory"/>
</dbReference>
<dbReference type="InterPro" id="IPR037066">
    <property type="entry name" value="Plug_dom_sf"/>
</dbReference>
<dbReference type="InterPro" id="IPR012910">
    <property type="entry name" value="Plug_dom"/>
</dbReference>
<dbReference type="Gene3D" id="2.170.130.10">
    <property type="entry name" value="TonB-dependent receptor, plug domain"/>
    <property type="match status" value="1"/>
</dbReference>
<dbReference type="SUPFAM" id="SSF49464">
    <property type="entry name" value="Carboxypeptidase regulatory domain-like"/>
    <property type="match status" value="1"/>
</dbReference>
<keyword evidence="4 7" id="KW-0812">Transmembrane</keyword>
<dbReference type="Gene3D" id="2.40.170.20">
    <property type="entry name" value="TonB-dependent receptor, beta-barrel domain"/>
    <property type="match status" value="1"/>
</dbReference>
<evidence type="ECO:0000256" key="4">
    <source>
        <dbReference type="ARBA" id="ARBA00022692"/>
    </source>
</evidence>
<evidence type="ECO:0000256" key="8">
    <source>
        <dbReference type="SAM" id="SignalP"/>
    </source>
</evidence>
<reference evidence="10 12" key="1">
    <citation type="submission" date="2023-10" db="EMBL/GenBank/DDBJ databases">
        <title>Culture-based analysis of two novel bacteria associated with mangrove crab gills.</title>
        <authorList>
            <person name="Yang X."/>
            <person name="Garuglieri E."/>
            <person name="Van Goethem M.W."/>
            <person name="Fusi M."/>
            <person name="Marasco R."/>
            <person name="Daffonchio D.G."/>
        </authorList>
    </citation>
    <scope>NUCLEOTIDE SEQUENCE [LARGE SCALE GENOMIC DNA]</scope>
    <source>
        <strain evidence="11">UG2-1</strain>
        <strain evidence="10">UG2-2</strain>
        <strain evidence="12">UG2_2</strain>
    </source>
</reference>
<dbReference type="NCBIfam" id="TIGR04057">
    <property type="entry name" value="SusC_RagA_signa"/>
    <property type="match status" value="1"/>
</dbReference>
<evidence type="ECO:0000256" key="5">
    <source>
        <dbReference type="ARBA" id="ARBA00023136"/>
    </source>
</evidence>
<dbReference type="Gene3D" id="2.60.40.1120">
    <property type="entry name" value="Carboxypeptidase-like, regulatory domain"/>
    <property type="match status" value="1"/>
</dbReference>
<keyword evidence="12" id="KW-1185">Reference proteome</keyword>
<keyword evidence="8" id="KW-0732">Signal</keyword>
<evidence type="ECO:0000313" key="11">
    <source>
        <dbReference type="EMBL" id="WXA12562.1"/>
    </source>
</evidence>
<keyword evidence="3 7" id="KW-1134">Transmembrane beta strand</keyword>
<name>A0AAU6NXC9_9FLAO</name>
<dbReference type="Proteomes" id="UP001368318">
    <property type="component" value="Chromosome"/>
</dbReference>
<accession>A0AAU6NXC9</accession>
<feature type="signal peptide" evidence="8">
    <location>
        <begin position="1"/>
        <end position="30"/>
    </location>
</feature>
<proteinExistence type="inferred from homology"/>
<evidence type="ECO:0000256" key="2">
    <source>
        <dbReference type="ARBA" id="ARBA00022448"/>
    </source>
</evidence>
<dbReference type="SUPFAM" id="SSF56935">
    <property type="entry name" value="Porins"/>
    <property type="match status" value="1"/>
</dbReference>
<dbReference type="NCBIfam" id="TIGR04056">
    <property type="entry name" value="OMP_RagA_SusC"/>
    <property type="match status" value="1"/>
</dbReference>
<gene>
    <name evidence="11" type="ORF">R3L15_10565</name>
    <name evidence="10" type="ORF">R3L16_11025</name>
</gene>
<dbReference type="AlphaFoldDB" id="A0AAU6NXC9"/>
<keyword evidence="6 7" id="KW-0998">Cell outer membrane</keyword>
<evidence type="ECO:0000313" key="10">
    <source>
        <dbReference type="EMBL" id="WXA02277.1"/>
    </source>
</evidence>
<keyword evidence="5 7" id="KW-0472">Membrane</keyword>